<reference evidence="1 2" key="1">
    <citation type="submission" date="2016-03" db="EMBL/GenBank/DDBJ databases">
        <title>Pediococcus and Lactobacillus from brewery environment - whole genome sequencing and assembly.</title>
        <authorList>
            <person name="Behr J."/>
            <person name="Geissler A.J."/>
            <person name="Vogel R.F."/>
        </authorList>
    </citation>
    <scope>NUCLEOTIDE SEQUENCE [LARGE SCALE GENOMIC DNA]</scope>
    <source>
        <strain evidence="1 2">TMW 1.1995</strain>
    </source>
</reference>
<dbReference type="STRING" id="240427.AYR62_03740"/>
<organism evidence="1 2">
    <name type="scientific">Secundilactobacillus paracollinoides</name>
    <dbReference type="NCBI Taxonomy" id="240427"/>
    <lineage>
        <taxon>Bacteria</taxon>
        <taxon>Bacillati</taxon>
        <taxon>Bacillota</taxon>
        <taxon>Bacilli</taxon>
        <taxon>Lactobacillales</taxon>
        <taxon>Lactobacillaceae</taxon>
        <taxon>Secundilactobacillus</taxon>
    </lineage>
</organism>
<dbReference type="RefSeq" id="WP_065902854.1">
    <property type="nucleotide sequence ID" value="NZ_CP014912.1"/>
</dbReference>
<proteinExistence type="predicted"/>
<dbReference type="InterPro" id="IPR050155">
    <property type="entry name" value="HAD-like_hydrolase_sf"/>
</dbReference>
<dbReference type="InterPro" id="IPR041492">
    <property type="entry name" value="HAD_2"/>
</dbReference>
<dbReference type="GO" id="GO:0006281">
    <property type="term" value="P:DNA repair"/>
    <property type="evidence" value="ECO:0007669"/>
    <property type="project" value="TreeGrafter"/>
</dbReference>
<dbReference type="OrthoDB" id="9807630at2"/>
<dbReference type="Gene3D" id="3.40.50.1000">
    <property type="entry name" value="HAD superfamily/HAD-like"/>
    <property type="match status" value="1"/>
</dbReference>
<dbReference type="AlphaFoldDB" id="A0A1B2IZT8"/>
<evidence type="ECO:0000313" key="2">
    <source>
        <dbReference type="Proteomes" id="UP000093267"/>
    </source>
</evidence>
<dbReference type="InterPro" id="IPR023214">
    <property type="entry name" value="HAD_sf"/>
</dbReference>
<dbReference type="GO" id="GO:0005829">
    <property type="term" value="C:cytosol"/>
    <property type="evidence" value="ECO:0007669"/>
    <property type="project" value="TreeGrafter"/>
</dbReference>
<evidence type="ECO:0000313" key="1">
    <source>
        <dbReference type="EMBL" id="ANZ67581.1"/>
    </source>
</evidence>
<dbReference type="Proteomes" id="UP000093267">
    <property type="component" value="Chromosome"/>
</dbReference>
<dbReference type="PANTHER" id="PTHR43434:SF1">
    <property type="entry name" value="PHOSPHOGLYCOLATE PHOSPHATASE"/>
    <property type="match status" value="1"/>
</dbReference>
<accession>A0A1B2IZT8</accession>
<dbReference type="GO" id="GO:0008967">
    <property type="term" value="F:phosphoglycolate phosphatase activity"/>
    <property type="evidence" value="ECO:0007669"/>
    <property type="project" value="TreeGrafter"/>
</dbReference>
<dbReference type="InterPro" id="IPR023198">
    <property type="entry name" value="PGP-like_dom2"/>
</dbReference>
<dbReference type="Pfam" id="PF13419">
    <property type="entry name" value="HAD_2"/>
    <property type="match status" value="1"/>
</dbReference>
<dbReference type="InterPro" id="IPR036412">
    <property type="entry name" value="HAD-like_sf"/>
</dbReference>
<dbReference type="PANTHER" id="PTHR43434">
    <property type="entry name" value="PHOSPHOGLYCOLATE PHOSPHATASE"/>
    <property type="match status" value="1"/>
</dbReference>
<dbReference type="Gene3D" id="1.10.150.240">
    <property type="entry name" value="Putative phosphatase, domain 2"/>
    <property type="match status" value="1"/>
</dbReference>
<sequence>MLKMVDFDIDGTLAETFPVIFEAFRKTVHDYSGQTISNQTILATFGVNEAGMLRELVPDAPATLMTTFYQNYRAAHHLIDGPFAGIREQLAMLHHANVKTPVVTGKGAESCQITLFALGLTDDFAPVLTGDPEHPNKAAQLRQLMTDNDLKPAELAYVGDTVGDLENCREVGIHCFSAAWAGSVDLPALIAAGADQYKTVATLTRHLAAILNK</sequence>
<dbReference type="SUPFAM" id="SSF56784">
    <property type="entry name" value="HAD-like"/>
    <property type="match status" value="1"/>
</dbReference>
<dbReference type="SFLD" id="SFLDG01129">
    <property type="entry name" value="C1.5:_HAD__Beta-PGM__Phosphata"/>
    <property type="match status" value="1"/>
</dbReference>
<dbReference type="SFLD" id="SFLDS00003">
    <property type="entry name" value="Haloacid_Dehalogenase"/>
    <property type="match status" value="1"/>
</dbReference>
<dbReference type="EMBL" id="CP014924">
    <property type="protein sequence ID" value="ANZ67581.1"/>
    <property type="molecule type" value="Genomic_DNA"/>
</dbReference>
<keyword evidence="2" id="KW-1185">Reference proteome</keyword>
<protein>
    <recommendedName>
        <fullName evidence="3">Phosphoglycolate phosphatase</fullName>
    </recommendedName>
</protein>
<gene>
    <name evidence="1" type="ORF">AYR63_10775</name>
</gene>
<name>A0A1B2IZT8_9LACO</name>
<evidence type="ECO:0008006" key="3">
    <source>
        <dbReference type="Google" id="ProtNLM"/>
    </source>
</evidence>